<organism evidence="3 4">
    <name type="scientific">Acuticoccus mangrovi</name>
    <dbReference type="NCBI Taxonomy" id="2796142"/>
    <lineage>
        <taxon>Bacteria</taxon>
        <taxon>Pseudomonadati</taxon>
        <taxon>Pseudomonadota</taxon>
        <taxon>Alphaproteobacteria</taxon>
        <taxon>Hyphomicrobiales</taxon>
        <taxon>Amorphaceae</taxon>
        <taxon>Acuticoccus</taxon>
    </lineage>
</organism>
<protein>
    <submittedName>
        <fullName evidence="3">Uncharacterized protein</fullName>
    </submittedName>
</protein>
<gene>
    <name evidence="3" type="ORF">JCR33_06210</name>
</gene>
<sequence length="103" mass="11164">MTARLAMVALFVAAPLAAAQAQNGFGDTQLAYKNGVVYDDDLVPGVGMNSPFLVEEQAGSSSYQDYRRTDSPNLIGNDGRISNQIYQDADRAASRLGRRSYQD</sequence>
<reference evidence="3" key="1">
    <citation type="submission" date="2020-12" db="EMBL/GenBank/DDBJ databases">
        <title>Bacterial taxonomy.</title>
        <authorList>
            <person name="Pan X."/>
        </authorList>
    </citation>
    <scope>NUCLEOTIDE SEQUENCE</scope>
    <source>
        <strain evidence="3">B2012</strain>
    </source>
</reference>
<evidence type="ECO:0000313" key="4">
    <source>
        <dbReference type="Proteomes" id="UP000609531"/>
    </source>
</evidence>
<comment type="caution">
    <text evidence="3">The sequence shown here is derived from an EMBL/GenBank/DDBJ whole genome shotgun (WGS) entry which is preliminary data.</text>
</comment>
<accession>A0A934MCH3</accession>
<keyword evidence="2" id="KW-0732">Signal</keyword>
<feature type="chain" id="PRO_5037381626" evidence="2">
    <location>
        <begin position="22"/>
        <end position="103"/>
    </location>
</feature>
<dbReference type="EMBL" id="JAEKJA010000003">
    <property type="protein sequence ID" value="MBJ3775272.1"/>
    <property type="molecule type" value="Genomic_DNA"/>
</dbReference>
<evidence type="ECO:0000313" key="3">
    <source>
        <dbReference type="EMBL" id="MBJ3775272.1"/>
    </source>
</evidence>
<dbReference type="AlphaFoldDB" id="A0A934MCH3"/>
<feature type="region of interest" description="Disordered" evidence="1">
    <location>
        <begin position="59"/>
        <end position="80"/>
    </location>
</feature>
<dbReference type="RefSeq" id="WP_198881148.1">
    <property type="nucleotide sequence ID" value="NZ_JAEKJA010000003.1"/>
</dbReference>
<dbReference type="Proteomes" id="UP000609531">
    <property type="component" value="Unassembled WGS sequence"/>
</dbReference>
<proteinExistence type="predicted"/>
<evidence type="ECO:0000256" key="2">
    <source>
        <dbReference type="SAM" id="SignalP"/>
    </source>
</evidence>
<name>A0A934MCH3_9HYPH</name>
<feature type="signal peptide" evidence="2">
    <location>
        <begin position="1"/>
        <end position="21"/>
    </location>
</feature>
<evidence type="ECO:0000256" key="1">
    <source>
        <dbReference type="SAM" id="MobiDB-lite"/>
    </source>
</evidence>
<keyword evidence="4" id="KW-1185">Reference proteome</keyword>